<organism evidence="2">
    <name type="scientific">Melampsora larici-populina (strain 98AG31 / pathotype 3-4-7)</name>
    <name type="common">Poplar leaf rust fungus</name>
    <dbReference type="NCBI Taxonomy" id="747676"/>
    <lineage>
        <taxon>Eukaryota</taxon>
        <taxon>Fungi</taxon>
        <taxon>Dikarya</taxon>
        <taxon>Basidiomycota</taxon>
        <taxon>Pucciniomycotina</taxon>
        <taxon>Pucciniomycetes</taxon>
        <taxon>Pucciniales</taxon>
        <taxon>Melampsoraceae</taxon>
        <taxon>Melampsora</taxon>
    </lineage>
</organism>
<evidence type="ECO:0000313" key="2">
    <source>
        <dbReference type="Proteomes" id="UP000001072"/>
    </source>
</evidence>
<dbReference type="RefSeq" id="XP_007410546.1">
    <property type="nucleotide sequence ID" value="XM_007410484.1"/>
</dbReference>
<name>F4RMX9_MELLP</name>
<dbReference type="GeneID" id="18923017"/>
<dbReference type="InParanoid" id="F4RMX9"/>
<gene>
    <name evidence="1" type="ORF">MELLADRAFT_106873</name>
</gene>
<accession>F4RMX9</accession>
<evidence type="ECO:0000313" key="1">
    <source>
        <dbReference type="EMBL" id="EGG06308.1"/>
    </source>
</evidence>
<dbReference type="Proteomes" id="UP000001072">
    <property type="component" value="Unassembled WGS sequence"/>
</dbReference>
<proteinExistence type="predicted"/>
<protein>
    <submittedName>
        <fullName evidence="1">Uncharacterized protein</fullName>
    </submittedName>
</protein>
<dbReference type="KEGG" id="mlr:MELLADRAFT_106873"/>
<sequence>MARSTRPSEANFSALNLIDPFPSPATKSLLTVLILMVAISISGRTSDAPLPSLMAVIHNASSSDQSRTSIANGLVDLPPLSPHLVEKATLIAKAKPRLLTLSRRHPVRGSAFDPAMDFMWDGAPPVVPATLAELQLRDEEGRSLVEGDEVTEIDFHERQMNQIMIRPVHVDVHGSGTLATVFAFDQVQVPEIGHYRFRLLLRCRLPNEFTCIGTDPNEDDIISLQAVSNLFEVVPNERFEARDDVMTPMSRRMDRAVDGFYVPPAYRMSAEALTGNSNDELTNG</sequence>
<reference evidence="2" key="1">
    <citation type="journal article" date="2011" name="Proc. Natl. Acad. Sci. U.S.A.">
        <title>Obligate biotrophy features unraveled by the genomic analysis of rust fungi.</title>
        <authorList>
            <person name="Duplessis S."/>
            <person name="Cuomo C.A."/>
            <person name="Lin Y.-C."/>
            <person name="Aerts A."/>
            <person name="Tisserant E."/>
            <person name="Veneault-Fourrey C."/>
            <person name="Joly D.L."/>
            <person name="Hacquard S."/>
            <person name="Amselem J."/>
            <person name="Cantarel B.L."/>
            <person name="Chiu R."/>
            <person name="Coutinho P.M."/>
            <person name="Feau N."/>
            <person name="Field M."/>
            <person name="Frey P."/>
            <person name="Gelhaye E."/>
            <person name="Goldberg J."/>
            <person name="Grabherr M.G."/>
            <person name="Kodira C.D."/>
            <person name="Kohler A."/>
            <person name="Kuees U."/>
            <person name="Lindquist E.A."/>
            <person name="Lucas S.M."/>
            <person name="Mago R."/>
            <person name="Mauceli E."/>
            <person name="Morin E."/>
            <person name="Murat C."/>
            <person name="Pangilinan J.L."/>
            <person name="Park R."/>
            <person name="Pearson M."/>
            <person name="Quesneville H."/>
            <person name="Rouhier N."/>
            <person name="Sakthikumar S."/>
            <person name="Salamov A.A."/>
            <person name="Schmutz J."/>
            <person name="Selles B."/>
            <person name="Shapiro H."/>
            <person name="Tanguay P."/>
            <person name="Tuskan G.A."/>
            <person name="Henrissat B."/>
            <person name="Van de Peer Y."/>
            <person name="Rouze P."/>
            <person name="Ellis J.G."/>
            <person name="Dodds P.N."/>
            <person name="Schein J.E."/>
            <person name="Zhong S."/>
            <person name="Hamelin R.C."/>
            <person name="Grigoriev I.V."/>
            <person name="Szabo L.J."/>
            <person name="Martin F."/>
        </authorList>
    </citation>
    <scope>NUCLEOTIDE SEQUENCE [LARGE SCALE GENOMIC DNA]</scope>
    <source>
        <strain evidence="2">98AG31 / pathotype 3-4-7</strain>
    </source>
</reference>
<dbReference type="VEuPathDB" id="FungiDB:MELLADRAFT_106873"/>
<keyword evidence="2" id="KW-1185">Reference proteome</keyword>
<dbReference type="OrthoDB" id="3056235at2759"/>
<dbReference type="EMBL" id="GL883109">
    <property type="protein sequence ID" value="EGG06308.1"/>
    <property type="molecule type" value="Genomic_DNA"/>
</dbReference>
<dbReference type="AlphaFoldDB" id="F4RMX9"/>
<dbReference type="HOGENOM" id="CLU_980322_0_0_1"/>